<dbReference type="NCBIfam" id="TIGR00431">
    <property type="entry name" value="TruB"/>
    <property type="match status" value="1"/>
</dbReference>
<comment type="function">
    <text evidence="5">Responsible for synthesis of pseudouridine from uracil-55 in the psi GC loop of transfer RNAs.</text>
</comment>
<dbReference type="Gene3D" id="3.30.2350.10">
    <property type="entry name" value="Pseudouridine synthase"/>
    <property type="match status" value="1"/>
</dbReference>
<evidence type="ECO:0000259" key="6">
    <source>
        <dbReference type="Pfam" id="PF01509"/>
    </source>
</evidence>
<comment type="caution">
    <text evidence="7">The sequence shown here is derived from an EMBL/GenBank/DDBJ whole genome shotgun (WGS) entry which is preliminary data.</text>
</comment>
<feature type="active site" description="Nucleophile" evidence="5">
    <location>
        <position position="54"/>
    </location>
</feature>
<evidence type="ECO:0000256" key="5">
    <source>
        <dbReference type="HAMAP-Rule" id="MF_01080"/>
    </source>
</evidence>
<comment type="catalytic activity">
    <reaction evidence="1 5">
        <text>uridine(55) in tRNA = pseudouridine(55) in tRNA</text>
        <dbReference type="Rhea" id="RHEA:42532"/>
        <dbReference type="Rhea" id="RHEA-COMP:10101"/>
        <dbReference type="Rhea" id="RHEA-COMP:10102"/>
        <dbReference type="ChEBI" id="CHEBI:65314"/>
        <dbReference type="ChEBI" id="CHEBI:65315"/>
        <dbReference type="EC" id="5.4.99.25"/>
    </reaction>
</comment>
<accession>A0A7V5H4J6</accession>
<dbReference type="InterPro" id="IPR014780">
    <property type="entry name" value="tRNA_psdUridine_synth_TruB"/>
</dbReference>
<dbReference type="GO" id="GO:0031119">
    <property type="term" value="P:tRNA pseudouridine synthesis"/>
    <property type="evidence" value="ECO:0007669"/>
    <property type="project" value="UniProtKB-UniRule"/>
</dbReference>
<comment type="similarity">
    <text evidence="2 5">Belongs to the pseudouridine synthase TruB family. Type 1 subfamily.</text>
</comment>
<name>A0A7V5H4J6_CALAY</name>
<evidence type="ECO:0000313" key="7">
    <source>
        <dbReference type="EMBL" id="HHE54348.1"/>
    </source>
</evidence>
<dbReference type="AlphaFoldDB" id="A0A7V5H4J6"/>
<dbReference type="InterPro" id="IPR020103">
    <property type="entry name" value="PsdUridine_synth_cat_dom_sf"/>
</dbReference>
<dbReference type="CDD" id="cd02573">
    <property type="entry name" value="PseudoU_synth_EcTruB"/>
    <property type="match status" value="1"/>
</dbReference>
<dbReference type="HAMAP" id="MF_01080">
    <property type="entry name" value="TruB_bact"/>
    <property type="match status" value="1"/>
</dbReference>
<evidence type="ECO:0000256" key="1">
    <source>
        <dbReference type="ARBA" id="ARBA00000385"/>
    </source>
</evidence>
<organism evidence="7">
    <name type="scientific">Caldithrix abyssi</name>
    <dbReference type="NCBI Taxonomy" id="187145"/>
    <lineage>
        <taxon>Bacteria</taxon>
        <taxon>Pseudomonadati</taxon>
        <taxon>Calditrichota</taxon>
        <taxon>Calditrichia</taxon>
        <taxon>Calditrichales</taxon>
        <taxon>Calditrichaceae</taxon>
        <taxon>Caldithrix</taxon>
    </lineage>
</organism>
<keyword evidence="3 5" id="KW-0819">tRNA processing</keyword>
<dbReference type="Proteomes" id="UP000886111">
    <property type="component" value="Unassembled WGS sequence"/>
</dbReference>
<keyword evidence="4 5" id="KW-0413">Isomerase</keyword>
<dbReference type="PANTHER" id="PTHR13767:SF2">
    <property type="entry name" value="PSEUDOURIDYLATE SYNTHASE TRUB1"/>
    <property type="match status" value="1"/>
</dbReference>
<dbReference type="EMBL" id="DRTD01000081">
    <property type="protein sequence ID" value="HHE54348.1"/>
    <property type="molecule type" value="Genomic_DNA"/>
</dbReference>
<feature type="domain" description="Pseudouridine synthase II N-terminal" evidence="6">
    <location>
        <begin position="39"/>
        <end position="187"/>
    </location>
</feature>
<dbReference type="GO" id="GO:0160148">
    <property type="term" value="F:tRNA pseudouridine(55) synthase activity"/>
    <property type="evidence" value="ECO:0007669"/>
    <property type="project" value="UniProtKB-EC"/>
</dbReference>
<protein>
    <recommendedName>
        <fullName evidence="5">tRNA pseudouridine synthase B</fullName>
        <ecNumber evidence="5">5.4.99.25</ecNumber>
    </recommendedName>
    <alternativeName>
        <fullName evidence="5">tRNA pseudouridine(55) synthase</fullName>
        <shortName evidence="5">Psi55 synthase</shortName>
    </alternativeName>
    <alternativeName>
        <fullName evidence="5">tRNA pseudouridylate synthase</fullName>
    </alternativeName>
    <alternativeName>
        <fullName evidence="5">tRNA-uridine isomerase</fullName>
    </alternativeName>
</protein>
<dbReference type="InterPro" id="IPR002501">
    <property type="entry name" value="PsdUridine_synth_N"/>
</dbReference>
<reference evidence="7" key="1">
    <citation type="journal article" date="2020" name="mSystems">
        <title>Genome- and Community-Level Interaction Insights into Carbon Utilization and Element Cycling Functions of Hydrothermarchaeota in Hydrothermal Sediment.</title>
        <authorList>
            <person name="Zhou Z."/>
            <person name="Liu Y."/>
            <person name="Xu W."/>
            <person name="Pan J."/>
            <person name="Luo Z.H."/>
            <person name="Li M."/>
        </authorList>
    </citation>
    <scope>NUCLEOTIDE SEQUENCE [LARGE SCALE GENOMIC DNA]</scope>
    <source>
        <strain evidence="7">HyVt-76</strain>
    </source>
</reference>
<dbReference type="PANTHER" id="PTHR13767">
    <property type="entry name" value="TRNA-PSEUDOURIDINE SYNTHASE"/>
    <property type="match status" value="1"/>
</dbReference>
<sequence>MRILKKNDAIDVQLLQDGFIVLINKPQDWTSFDVVNKIRRTLKIKKVGHAGTLDPFATGLLIVGVGKGTKQLNQFTKLDKTYRAVIKLGVETDTYDRTGKIVKEADASLISREQVEQMLKQMQGEMLQLPPMFSAKKVNGKPLYKLARKGKEIERKPQKVTVYQAKLLDWQAPLLTVELKVSKGTYIRSYAHDLGQALNTGAILQELVRTEIGEFSLTESFELPLFLEKWKQMVGQPA</sequence>
<evidence type="ECO:0000256" key="2">
    <source>
        <dbReference type="ARBA" id="ARBA00005642"/>
    </source>
</evidence>
<dbReference type="Pfam" id="PF01509">
    <property type="entry name" value="TruB_N"/>
    <property type="match status" value="1"/>
</dbReference>
<dbReference type="EC" id="5.4.99.25" evidence="5"/>
<proteinExistence type="inferred from homology"/>
<dbReference type="GO" id="GO:1990481">
    <property type="term" value="P:mRNA pseudouridine synthesis"/>
    <property type="evidence" value="ECO:0007669"/>
    <property type="project" value="TreeGrafter"/>
</dbReference>
<gene>
    <name evidence="5 7" type="primary">truB</name>
    <name evidence="7" type="ORF">ENL21_01100</name>
</gene>
<dbReference type="GO" id="GO:0003723">
    <property type="term" value="F:RNA binding"/>
    <property type="evidence" value="ECO:0007669"/>
    <property type="project" value="InterPro"/>
</dbReference>
<evidence type="ECO:0000256" key="4">
    <source>
        <dbReference type="ARBA" id="ARBA00023235"/>
    </source>
</evidence>
<evidence type="ECO:0000256" key="3">
    <source>
        <dbReference type="ARBA" id="ARBA00022694"/>
    </source>
</evidence>
<dbReference type="SUPFAM" id="SSF55120">
    <property type="entry name" value="Pseudouridine synthase"/>
    <property type="match status" value="1"/>
</dbReference>